<keyword evidence="6" id="KW-0511">Multifunctional enzyme</keyword>
<evidence type="ECO:0000256" key="4">
    <source>
        <dbReference type="ARBA" id="ARBA00022840"/>
    </source>
</evidence>
<dbReference type="Gene3D" id="1.20.120.330">
    <property type="entry name" value="Nucleotidyltransferases domain 2"/>
    <property type="match status" value="2"/>
</dbReference>
<feature type="domain" description="Glutamate-ammonia ligase adenylyltransferase repeated" evidence="7">
    <location>
        <begin position="569"/>
        <end position="823"/>
    </location>
</feature>
<gene>
    <name evidence="9" type="primary">glnE</name>
    <name evidence="9" type="ORF">KBTEX_02474</name>
</gene>
<dbReference type="SUPFAM" id="SSF81301">
    <property type="entry name" value="Nucleotidyltransferase"/>
    <property type="match status" value="2"/>
</dbReference>
<evidence type="ECO:0000256" key="3">
    <source>
        <dbReference type="ARBA" id="ARBA00022741"/>
    </source>
</evidence>
<keyword evidence="5" id="KW-0460">Magnesium</keyword>
<feature type="domain" description="Glutamate-ammonia ligase adenylyltransferase repeated" evidence="7">
    <location>
        <begin position="48"/>
        <end position="291"/>
    </location>
</feature>
<dbReference type="PANTHER" id="PTHR30621:SF0">
    <property type="entry name" value="BIFUNCTIONAL GLUTAMINE SYNTHETASE ADENYLYLTRANSFERASE_ADENYLYL-REMOVING ENZYME"/>
    <property type="match status" value="1"/>
</dbReference>
<dbReference type="Gene3D" id="1.20.120.1510">
    <property type="match status" value="1"/>
</dbReference>
<dbReference type="CDD" id="cd05401">
    <property type="entry name" value="NT_GlnE_GlnD_like"/>
    <property type="match status" value="2"/>
</dbReference>
<protein>
    <submittedName>
        <fullName evidence="9">Bifunctional glutamine synthetase adenylyltransferase/adenylyl-removing enzyme</fullName>
    </submittedName>
</protein>
<evidence type="ECO:0000256" key="1">
    <source>
        <dbReference type="ARBA" id="ARBA00022679"/>
    </source>
</evidence>
<dbReference type="PANTHER" id="PTHR30621">
    <property type="entry name" value="GLUTAMINE SYNTHETASE ADENYLYLTRANSFERASE"/>
    <property type="match status" value="1"/>
</dbReference>
<keyword evidence="4" id="KW-0067">ATP-binding</keyword>
<dbReference type="FunFam" id="3.30.460.10:FF:000009">
    <property type="entry name" value="Bifunctional glutamine synthetase adenylyltransferase/adenylyl-removing enzyme"/>
    <property type="match status" value="2"/>
</dbReference>
<dbReference type="HAMAP" id="MF_00802">
    <property type="entry name" value="GlnE"/>
    <property type="match status" value="1"/>
</dbReference>
<evidence type="ECO:0000256" key="6">
    <source>
        <dbReference type="ARBA" id="ARBA00023268"/>
    </source>
</evidence>
<keyword evidence="1 9" id="KW-0808">Transferase</keyword>
<feature type="domain" description="PII-uridylyltransferase/Glutamine-synthetase adenylyltransferase" evidence="8">
    <location>
        <begin position="843"/>
        <end position="937"/>
    </location>
</feature>
<name>A0A5B8RF51_9ZZZZ</name>
<dbReference type="FunFam" id="1.20.120.330:FF:000005">
    <property type="entry name" value="Bifunctional glutamine synthetase adenylyltransferase/adenylyl-removing enzyme"/>
    <property type="match status" value="1"/>
</dbReference>
<proteinExistence type="inferred from homology"/>
<accession>A0A5B8RF51</accession>
<dbReference type="Pfam" id="PF03710">
    <property type="entry name" value="GlnE"/>
    <property type="match status" value="2"/>
</dbReference>
<dbReference type="GO" id="GO:0000820">
    <property type="term" value="P:regulation of glutamine family amino acid metabolic process"/>
    <property type="evidence" value="ECO:0007669"/>
    <property type="project" value="TreeGrafter"/>
</dbReference>
<dbReference type="InterPro" id="IPR013546">
    <property type="entry name" value="PII_UdlTrfase/GS_AdlTrfase"/>
</dbReference>
<dbReference type="EMBL" id="MN079127">
    <property type="protein sequence ID" value="QEA06144.1"/>
    <property type="molecule type" value="Genomic_DNA"/>
</dbReference>
<dbReference type="SUPFAM" id="SSF81593">
    <property type="entry name" value="Nucleotidyltransferase substrate binding subunit/domain"/>
    <property type="match status" value="2"/>
</dbReference>
<dbReference type="AlphaFoldDB" id="A0A5B8RF51"/>
<organism evidence="9">
    <name type="scientific">uncultured organism</name>
    <dbReference type="NCBI Taxonomy" id="155900"/>
    <lineage>
        <taxon>unclassified sequences</taxon>
        <taxon>environmental samples</taxon>
    </lineage>
</organism>
<evidence type="ECO:0000259" key="8">
    <source>
        <dbReference type="Pfam" id="PF08335"/>
    </source>
</evidence>
<dbReference type="Gene3D" id="3.30.460.10">
    <property type="entry name" value="Beta Polymerase, domain 2"/>
    <property type="match status" value="2"/>
</dbReference>
<keyword evidence="3" id="KW-0547">Nucleotide-binding</keyword>
<dbReference type="InterPro" id="IPR023057">
    <property type="entry name" value="GlnE"/>
</dbReference>
<reference evidence="9" key="1">
    <citation type="submission" date="2019-06" db="EMBL/GenBank/DDBJ databases">
        <authorList>
            <person name="Murdoch R.W."/>
            <person name="Fathepure B."/>
        </authorList>
    </citation>
    <scope>NUCLEOTIDE SEQUENCE</scope>
</reference>
<evidence type="ECO:0000256" key="2">
    <source>
        <dbReference type="ARBA" id="ARBA00022695"/>
    </source>
</evidence>
<sequence>MSMDNAPKPLRDAFDALPEALRDGVAEPLETLLAERGAPDDARVQASLPLVWATSPFVARVCIQRPETLAALTAPAPLAEARTLDTYRERLDGAIADADGAEALQRALRRFRDVEMARIAWRDLAGIAPLEETLGELSGLAEACIDRTLAHLYERRCALWGVPRNADGEALRMSVIGMGKLGGGELNFSSDIDLIFAFPEAGETDGRRPRANEEFFNRLGQELIAALDRQTPDGQAFRVDMRLRPFGSSGPLASSFNALELYYQNQGREWERYAMIKARIVGGDYERGATLLAALRPFVYRRYLDYGAFENLREMKALVDREVRRRGMADNIKLGRGGIREIEFIVQAFQLIRGGQEPALQGRSLLEMLSRLAEHDQIPAHTRDELAEGYAFLRRSENRLQAMYDSQTHQLPDDPLDGARLALAMGYPDYDTFTAALEGWRARVQAHFDQVFVAPQEAGEADAGATDFGDVWNATLDDDETDEFLHDAGFAHPSRGRERIAALREGHTARSLSARGRGRLDRLMPMLLQAVSGQPGPDATLERVLSLLETVARRTVYLALLSENPMALSQLVQLCSASPWIARLLARHPVLLDELLDPRTLYTPLRREALAGELAARMARVDDDDLERQMEELRHFRQANVLRVAAADLAEAIPIMVVSDYLTDIAEVVVEEVLRVAWYHVSRRFGEPTGLVDGEHVRQGFAVLAYGKLGGIELGYGSDLDLVFVNDARGEALHTDGEKSVENAVFFARLAQRIIHILATTTPGGILYEVDTRLRPSGKSGLLATSLDAFATYQRDNAWTWEHQALVRARVVAGDTDLGKRIEALRREILCRPRDPGALRGEVAAMRERMRRAKASGDEETFDLKNDRGGIADIEFMVQYGVLAGAHDNPGLLRFTDNIRLLGELSRDDGLVGEDDAETLAEAYRVFRAEIHRLTLQELPARVPAERFRAQREAVTALWSRIMGAAHTPEPGETT</sequence>
<dbReference type="Pfam" id="PF08335">
    <property type="entry name" value="GlnD_UR_UTase"/>
    <property type="match status" value="2"/>
</dbReference>
<dbReference type="GO" id="GO:0005524">
    <property type="term" value="F:ATP binding"/>
    <property type="evidence" value="ECO:0007669"/>
    <property type="project" value="UniProtKB-KW"/>
</dbReference>
<feature type="domain" description="PII-uridylyltransferase/Glutamine-synthetase adenylyltransferase" evidence="8">
    <location>
        <begin position="313"/>
        <end position="452"/>
    </location>
</feature>
<evidence type="ECO:0000259" key="7">
    <source>
        <dbReference type="Pfam" id="PF03710"/>
    </source>
</evidence>
<dbReference type="NCBIfam" id="NF008292">
    <property type="entry name" value="PRK11072.1"/>
    <property type="match status" value="1"/>
</dbReference>
<evidence type="ECO:0000313" key="9">
    <source>
        <dbReference type="EMBL" id="QEA06144.1"/>
    </source>
</evidence>
<dbReference type="InterPro" id="IPR043519">
    <property type="entry name" value="NT_sf"/>
</dbReference>
<evidence type="ECO:0000256" key="5">
    <source>
        <dbReference type="ARBA" id="ARBA00022842"/>
    </source>
</evidence>
<dbReference type="GO" id="GO:0008882">
    <property type="term" value="F:[glutamate-ammonia-ligase] adenylyltransferase activity"/>
    <property type="evidence" value="ECO:0007669"/>
    <property type="project" value="InterPro"/>
</dbReference>
<keyword evidence="2 9" id="KW-0548">Nucleotidyltransferase</keyword>
<dbReference type="InterPro" id="IPR005190">
    <property type="entry name" value="GlnE_rpt_dom"/>
</dbReference>